<protein>
    <recommendedName>
        <fullName evidence="4">DUF4625 domain-containing protein</fullName>
    </recommendedName>
</protein>
<proteinExistence type="predicted"/>
<feature type="chain" id="PRO_5045847816" description="DUF4625 domain-containing protein" evidence="1">
    <location>
        <begin position="27"/>
        <end position="120"/>
    </location>
</feature>
<dbReference type="Proteomes" id="UP001589605">
    <property type="component" value="Unassembled WGS sequence"/>
</dbReference>
<evidence type="ECO:0000256" key="1">
    <source>
        <dbReference type="SAM" id="SignalP"/>
    </source>
</evidence>
<evidence type="ECO:0000313" key="3">
    <source>
        <dbReference type="Proteomes" id="UP001589605"/>
    </source>
</evidence>
<dbReference type="RefSeq" id="WP_382382153.1">
    <property type="nucleotide sequence ID" value="NZ_JBHMEZ010000003.1"/>
</dbReference>
<sequence length="120" mass="13835">MKKLNFRTWRTAIFFLVCASLFVSCAKDYADFRVAAPELNMTELSFKDGMKVGDRITFEAQRVTEVDSIYANEWSLNDILVSSENSYEFVAEAPGEYVLSYRAYNIAGEFNYDYDIVVEE</sequence>
<name>A0ABV5F0N6_9FLAO</name>
<reference evidence="2 3" key="1">
    <citation type="submission" date="2024-09" db="EMBL/GenBank/DDBJ databases">
        <authorList>
            <person name="Sun Q."/>
            <person name="Mori K."/>
        </authorList>
    </citation>
    <scope>NUCLEOTIDE SEQUENCE [LARGE SCALE GENOMIC DNA]</scope>
    <source>
        <strain evidence="2 3">CECT 8286</strain>
    </source>
</reference>
<organism evidence="2 3">
    <name type="scientific">Formosa undariae</name>
    <dbReference type="NCBI Taxonomy" id="1325436"/>
    <lineage>
        <taxon>Bacteria</taxon>
        <taxon>Pseudomonadati</taxon>
        <taxon>Bacteroidota</taxon>
        <taxon>Flavobacteriia</taxon>
        <taxon>Flavobacteriales</taxon>
        <taxon>Flavobacteriaceae</taxon>
        <taxon>Formosa</taxon>
    </lineage>
</organism>
<comment type="caution">
    <text evidence="2">The sequence shown here is derived from an EMBL/GenBank/DDBJ whole genome shotgun (WGS) entry which is preliminary data.</text>
</comment>
<keyword evidence="3" id="KW-1185">Reference proteome</keyword>
<feature type="signal peptide" evidence="1">
    <location>
        <begin position="1"/>
        <end position="26"/>
    </location>
</feature>
<evidence type="ECO:0000313" key="2">
    <source>
        <dbReference type="EMBL" id="MFB9052986.1"/>
    </source>
</evidence>
<accession>A0ABV5F0N6</accession>
<gene>
    <name evidence="2" type="ORF">ACFFVB_07815</name>
</gene>
<dbReference type="PROSITE" id="PS51257">
    <property type="entry name" value="PROKAR_LIPOPROTEIN"/>
    <property type="match status" value="1"/>
</dbReference>
<keyword evidence="1" id="KW-0732">Signal</keyword>
<evidence type="ECO:0008006" key="4">
    <source>
        <dbReference type="Google" id="ProtNLM"/>
    </source>
</evidence>
<dbReference type="EMBL" id="JBHMEZ010000003">
    <property type="protein sequence ID" value="MFB9052986.1"/>
    <property type="molecule type" value="Genomic_DNA"/>
</dbReference>